<feature type="compositionally biased region" description="Basic and acidic residues" evidence="1">
    <location>
        <begin position="29"/>
        <end position="109"/>
    </location>
</feature>
<evidence type="ECO:0000313" key="2">
    <source>
        <dbReference type="EMBL" id="VDO29914.1"/>
    </source>
</evidence>
<dbReference type="EMBL" id="UZAH01005899">
    <property type="protein sequence ID" value="VDO29914.1"/>
    <property type="molecule type" value="Genomic_DNA"/>
</dbReference>
<accession>A0A3P7V4A9</accession>
<sequence length="194" mass="22577">MFRAGEKVGSFEPAQVVEQEPVNSGSMLERTEASVHDRKKKDEERRKQREKELEEEKARMAERARKEKEARERAERLEQKKAHVKKLLQEAQRKAEKERKMRDLKDRAALQRKGPAPVPPPVPDHRNMAAIRPPPQRPRDQLQAESPSPPRGHGVATFTVADAEKPFHRSLRSSLQTRRLDHREDRQPHRPGRP</sequence>
<feature type="compositionally biased region" description="Basic and acidic residues" evidence="1">
    <location>
        <begin position="178"/>
        <end position="188"/>
    </location>
</feature>
<evidence type="ECO:0000256" key="1">
    <source>
        <dbReference type="SAM" id="MobiDB-lite"/>
    </source>
</evidence>
<evidence type="ECO:0008006" key="3">
    <source>
        <dbReference type="Google" id="ProtNLM"/>
    </source>
</evidence>
<gene>
    <name evidence="2" type="ORF">HPBE_LOCUS2988</name>
</gene>
<proteinExistence type="predicted"/>
<feature type="region of interest" description="Disordered" evidence="1">
    <location>
        <begin position="1"/>
        <end position="194"/>
    </location>
</feature>
<reference evidence="2" key="1">
    <citation type="submission" date="2018-11" db="EMBL/GenBank/DDBJ databases">
        <authorList>
            <consortium name="Pathogen Informatics"/>
        </authorList>
    </citation>
    <scope>NUCLEOTIDE SEQUENCE [LARGE SCALE GENOMIC DNA]</scope>
</reference>
<protein>
    <recommendedName>
        <fullName evidence="3">CCDC66 domain-containing protein</fullName>
    </recommendedName>
</protein>
<dbReference type="AlphaFoldDB" id="A0A3P7V4A9"/>
<organism evidence="2">
    <name type="scientific">Heligmosomoides polygyrus</name>
    <name type="common">Parasitic roundworm</name>
    <dbReference type="NCBI Taxonomy" id="6339"/>
    <lineage>
        <taxon>Eukaryota</taxon>
        <taxon>Metazoa</taxon>
        <taxon>Ecdysozoa</taxon>
        <taxon>Nematoda</taxon>
        <taxon>Chromadorea</taxon>
        <taxon>Rhabditida</taxon>
        <taxon>Rhabditina</taxon>
        <taxon>Rhabditomorpha</taxon>
        <taxon>Strongyloidea</taxon>
        <taxon>Heligmosomidae</taxon>
        <taxon>Heligmosomoides</taxon>
    </lineage>
</organism>
<name>A0A3P7V4A9_HELPZ</name>